<sequence length="447" mass="49144">MPPQSSHQHHSRYGGAGHQLVRNIKAVHPNTLNAIPSMDQISYYDAPTSPSSSSASDDSIDIAPRNILTNSGNKLNPNARFMRRGKIYAWAPQCEEAKSDKLVRKRLKLCLQQILPEAATEVGQQPPQNIIDAEVKAKNRKRKRGIEADFVLPHLRSPSPPMSTSKLAPMLALPRTYLDILTSPSMRHTLGDDSMETGLQRTAGELLEGEKPLMQALGRTRDIARLLHADVPVVSKTEMAQPNGEASQLNGEGEPSKADQQSNSRNSNSIPPLPHISDTDNLWRVTQELIGTPANGQPAQLPPPHITYAATPAGSAAPITNSNIDKEDDEPSDPVPTPLQRLFTCPDGITLSAVPNAAHPGFHYPPGHSLHPQSIKYNLDMTNQCRAVDDALERIGELLADCNEYKERLEEARDRVADVARVRKKVWSVIKERGGWELDRKESGKEV</sequence>
<dbReference type="RefSeq" id="XP_066076909.1">
    <property type="nucleotide sequence ID" value="XM_066220812.1"/>
</dbReference>
<feature type="region of interest" description="Disordered" evidence="2">
    <location>
        <begin position="235"/>
        <end position="278"/>
    </location>
</feature>
<dbReference type="AlphaFoldDB" id="A0AAX4JXH5"/>
<keyword evidence="1" id="KW-0175">Coiled coil</keyword>
<evidence type="ECO:0008006" key="5">
    <source>
        <dbReference type="Google" id="ProtNLM"/>
    </source>
</evidence>
<dbReference type="EMBL" id="CP144103">
    <property type="protein sequence ID" value="WWC90146.1"/>
    <property type="molecule type" value="Genomic_DNA"/>
</dbReference>
<dbReference type="Proteomes" id="UP001355207">
    <property type="component" value="Chromosome 6"/>
</dbReference>
<feature type="region of interest" description="Disordered" evidence="2">
    <location>
        <begin position="293"/>
        <end position="334"/>
    </location>
</feature>
<reference evidence="3 4" key="1">
    <citation type="submission" date="2024-01" db="EMBL/GenBank/DDBJ databases">
        <title>Comparative genomics of Cryptococcus and Kwoniella reveals pathogenesis evolution and contrasting modes of karyotype evolution via chromosome fusion or intercentromeric recombination.</title>
        <authorList>
            <person name="Coelho M.A."/>
            <person name="David-Palma M."/>
            <person name="Shea T."/>
            <person name="Bowers K."/>
            <person name="McGinley-Smith S."/>
            <person name="Mohammad A.W."/>
            <person name="Gnirke A."/>
            <person name="Yurkov A.M."/>
            <person name="Nowrousian M."/>
            <person name="Sun S."/>
            <person name="Cuomo C.A."/>
            <person name="Heitman J."/>
        </authorList>
    </citation>
    <scope>NUCLEOTIDE SEQUENCE [LARGE SCALE GENOMIC DNA]</scope>
    <source>
        <strain evidence="3 4">CBS 6074</strain>
    </source>
</reference>
<evidence type="ECO:0000256" key="1">
    <source>
        <dbReference type="SAM" id="Coils"/>
    </source>
</evidence>
<evidence type="ECO:0000256" key="2">
    <source>
        <dbReference type="SAM" id="MobiDB-lite"/>
    </source>
</evidence>
<feature type="compositionally biased region" description="Polar residues" evidence="2">
    <location>
        <begin position="238"/>
        <end position="250"/>
    </location>
</feature>
<evidence type="ECO:0000313" key="4">
    <source>
        <dbReference type="Proteomes" id="UP001355207"/>
    </source>
</evidence>
<dbReference type="GeneID" id="91095749"/>
<name>A0AAX4JXH5_9TREE</name>
<feature type="compositionally biased region" description="Polar residues" evidence="2">
    <location>
        <begin position="258"/>
        <end position="270"/>
    </location>
</feature>
<protein>
    <recommendedName>
        <fullName evidence="5">Transcriptional regulatory protein RXT2 N-terminal domain-containing protein</fullName>
    </recommendedName>
</protein>
<gene>
    <name evidence="3" type="ORF">L201_005079</name>
</gene>
<proteinExistence type="predicted"/>
<keyword evidence="4" id="KW-1185">Reference proteome</keyword>
<feature type="coiled-coil region" evidence="1">
    <location>
        <begin position="388"/>
        <end position="422"/>
    </location>
</feature>
<organism evidence="3 4">
    <name type="scientific">Kwoniella dendrophila CBS 6074</name>
    <dbReference type="NCBI Taxonomy" id="1295534"/>
    <lineage>
        <taxon>Eukaryota</taxon>
        <taxon>Fungi</taxon>
        <taxon>Dikarya</taxon>
        <taxon>Basidiomycota</taxon>
        <taxon>Agaricomycotina</taxon>
        <taxon>Tremellomycetes</taxon>
        <taxon>Tremellales</taxon>
        <taxon>Cryptococcaceae</taxon>
        <taxon>Kwoniella</taxon>
    </lineage>
</organism>
<evidence type="ECO:0000313" key="3">
    <source>
        <dbReference type="EMBL" id="WWC90146.1"/>
    </source>
</evidence>
<accession>A0AAX4JXH5</accession>